<dbReference type="Proteomes" id="UP000765509">
    <property type="component" value="Unassembled WGS sequence"/>
</dbReference>
<sequence>MITINNVLTPLIDQFLKLNQGITVCTPRYPNDRKLLVKLVTLVGDIVATHKVAGFMSHSATKLCSWCEIKASERQELQAGRLRNGQNVLAVSSRWKTLESKASQKKLAQKTGIRWSELNWLPYWDPVLNVSLGVMHNWFEGILQHHFRYRWGCELNEAKKVVNYEDVSSDEGNTMDVDDCDGSLNSESDGFDGFLPEPSKKKILAQIQEVVVPKGITRIPVQLGAAKAGKLKASEWHALFGIYLPLASMDILWSSKAELTNDNSKLLINLCSLIQCTNILSRKSFTKADCIKFSQTYELYQKTSMDLFKELWGPPMGISEFGGESLIGALQGYKTNFLIGKMEQTMMKKFNQLQRLEQKTQLLTKVSRNGAGYKFEMKEETYNTVLQYLRRHKPNLRDYRDLPHPTNALILQNYSKSYRSIEWKLGLKISTLPPNNFIEYKDSNAKHFGKICYILDLVSKEIHSGPLLVVQCFEPVGGHKCGMLNSLLEEISVWHVKESHRLEIVPMEKIGSLAAVHTLPAWSLGISSVSLLIKPITNILDFTINL</sequence>
<name>A0A9Q3J2T2_9BASI</name>
<gene>
    <name evidence="1" type="ORF">O181_094124</name>
</gene>
<evidence type="ECO:0000313" key="1">
    <source>
        <dbReference type="EMBL" id="MBW0554409.1"/>
    </source>
</evidence>
<accession>A0A9Q3J2T2</accession>
<dbReference type="AlphaFoldDB" id="A0A9Q3J2T2"/>
<protein>
    <submittedName>
        <fullName evidence="1">Uncharacterized protein</fullName>
    </submittedName>
</protein>
<dbReference type="OrthoDB" id="2289822at2759"/>
<dbReference type="PANTHER" id="PTHR46579">
    <property type="entry name" value="F5/8 TYPE C DOMAIN-CONTAINING PROTEIN-RELATED"/>
    <property type="match status" value="1"/>
</dbReference>
<organism evidence="1 2">
    <name type="scientific">Austropuccinia psidii MF-1</name>
    <dbReference type="NCBI Taxonomy" id="1389203"/>
    <lineage>
        <taxon>Eukaryota</taxon>
        <taxon>Fungi</taxon>
        <taxon>Dikarya</taxon>
        <taxon>Basidiomycota</taxon>
        <taxon>Pucciniomycotina</taxon>
        <taxon>Pucciniomycetes</taxon>
        <taxon>Pucciniales</taxon>
        <taxon>Sphaerophragmiaceae</taxon>
        <taxon>Austropuccinia</taxon>
    </lineage>
</organism>
<proteinExistence type="predicted"/>
<dbReference type="EMBL" id="AVOT02061087">
    <property type="protein sequence ID" value="MBW0554409.1"/>
    <property type="molecule type" value="Genomic_DNA"/>
</dbReference>
<keyword evidence="2" id="KW-1185">Reference proteome</keyword>
<dbReference type="PANTHER" id="PTHR46579:SF1">
    <property type="entry name" value="F5_8 TYPE C DOMAIN-CONTAINING PROTEIN"/>
    <property type="match status" value="1"/>
</dbReference>
<evidence type="ECO:0000313" key="2">
    <source>
        <dbReference type="Proteomes" id="UP000765509"/>
    </source>
</evidence>
<reference evidence="1" key="1">
    <citation type="submission" date="2021-03" db="EMBL/GenBank/DDBJ databases">
        <title>Draft genome sequence of rust myrtle Austropuccinia psidii MF-1, a brazilian biotype.</title>
        <authorList>
            <person name="Quecine M.C."/>
            <person name="Pachon D.M.R."/>
            <person name="Bonatelli M.L."/>
            <person name="Correr F.H."/>
            <person name="Franceschini L.M."/>
            <person name="Leite T.F."/>
            <person name="Margarido G.R.A."/>
            <person name="Almeida C.A."/>
            <person name="Ferrarezi J.A."/>
            <person name="Labate C.A."/>
        </authorList>
    </citation>
    <scope>NUCLEOTIDE SEQUENCE</scope>
    <source>
        <strain evidence="1">MF-1</strain>
    </source>
</reference>
<comment type="caution">
    <text evidence="1">The sequence shown here is derived from an EMBL/GenBank/DDBJ whole genome shotgun (WGS) entry which is preliminary data.</text>
</comment>